<dbReference type="GeneID" id="40865403"/>
<keyword evidence="1" id="KW-0150">Chloroplast</keyword>
<organism evidence="1">
    <name type="scientific">Rhizochromulina marina</name>
    <dbReference type="NCBI Taxonomy" id="1034831"/>
    <lineage>
        <taxon>Eukaryota</taxon>
        <taxon>Sar</taxon>
        <taxon>Stramenopiles</taxon>
        <taxon>Ochrophyta</taxon>
        <taxon>Dictyochophyceae</taxon>
        <taxon>Rhizochromulinales</taxon>
        <taxon>Rhizochromulina</taxon>
    </lineage>
</organism>
<gene>
    <name evidence="1" type="primary">ycf19</name>
</gene>
<dbReference type="GO" id="GO:0016020">
    <property type="term" value="C:membrane"/>
    <property type="evidence" value="ECO:0007669"/>
    <property type="project" value="InterPro"/>
</dbReference>
<proteinExistence type="predicted"/>
<dbReference type="RefSeq" id="YP_009674954.1">
    <property type="nucleotide sequence ID" value="NC_043890.1"/>
</dbReference>
<dbReference type="EMBL" id="MK561360">
    <property type="protein sequence ID" value="QDH81805.1"/>
    <property type="molecule type" value="Genomic_DNA"/>
</dbReference>
<dbReference type="AlphaFoldDB" id="A0A514CPR9"/>
<sequence>MLSITSQVSELVGDTIQAFALISWILVKVYQLVVELRFLIQWFLNINPYFEPIQSLWVITNPLFNFGRALYPKVLGIDFTPMINYKLLLSLEPY</sequence>
<dbReference type="InterPro" id="IPR003425">
    <property type="entry name" value="CCB3/YggT"/>
</dbReference>
<geneLocation type="chloroplast" evidence="1"/>
<evidence type="ECO:0000313" key="1">
    <source>
        <dbReference type="EMBL" id="QDH81805.1"/>
    </source>
</evidence>
<protein>
    <submittedName>
        <fullName evidence="1">YggT family protein</fullName>
    </submittedName>
</protein>
<dbReference type="Pfam" id="PF02325">
    <property type="entry name" value="CCB3_YggT"/>
    <property type="match status" value="1"/>
</dbReference>
<keyword evidence="1" id="KW-0934">Plastid</keyword>
<reference evidence="1" key="1">
    <citation type="submission" date="2019-02" db="EMBL/GenBank/DDBJ databases">
        <title>Dictyochophyceae plastid genomes reveal unusual variability of their organisation.</title>
        <authorList>
            <person name="Han K.Y."/>
            <person name="Maciszewski K."/>
            <person name="Graf L."/>
            <person name="Andersen R.A."/>
            <person name="Karnkowska A."/>
            <person name="Yoon H.S."/>
        </authorList>
    </citation>
    <scope>NUCLEOTIDE SEQUENCE</scope>
</reference>
<name>A0A514CPR9_9STRA</name>
<accession>A0A514CPR9</accession>